<feature type="transmembrane region" description="Helical" evidence="8">
    <location>
        <begin position="179"/>
        <end position="200"/>
    </location>
</feature>
<feature type="transmembrane region" description="Helical" evidence="8">
    <location>
        <begin position="52"/>
        <end position="76"/>
    </location>
</feature>
<keyword evidence="7 8" id="KW-0472">Membrane</keyword>
<dbReference type="PROSITE" id="PS50850">
    <property type="entry name" value="MFS"/>
    <property type="match status" value="1"/>
</dbReference>
<name>A0A220VGG9_9GAMM</name>
<feature type="transmembrane region" description="Helical" evidence="8">
    <location>
        <begin position="206"/>
        <end position="224"/>
    </location>
</feature>
<evidence type="ECO:0000256" key="3">
    <source>
        <dbReference type="ARBA" id="ARBA00022475"/>
    </source>
</evidence>
<accession>A0A220VGG9</accession>
<evidence type="ECO:0000256" key="8">
    <source>
        <dbReference type="SAM" id="Phobius"/>
    </source>
</evidence>
<keyword evidence="3" id="KW-1003">Cell membrane</keyword>
<dbReference type="Gene3D" id="1.20.1250.20">
    <property type="entry name" value="MFS general substrate transporter like domains"/>
    <property type="match status" value="1"/>
</dbReference>
<dbReference type="InterPro" id="IPR020846">
    <property type="entry name" value="MFS_dom"/>
</dbReference>
<dbReference type="KEGG" id="pmai:CF386_09735"/>
<evidence type="ECO:0000259" key="9">
    <source>
        <dbReference type="PROSITE" id="PS50850"/>
    </source>
</evidence>
<evidence type="ECO:0000256" key="4">
    <source>
        <dbReference type="ARBA" id="ARBA00022692"/>
    </source>
</evidence>
<keyword evidence="4 8" id="KW-0812">Transmembrane</keyword>
<evidence type="ECO:0000256" key="7">
    <source>
        <dbReference type="ARBA" id="ARBA00023136"/>
    </source>
</evidence>
<feature type="transmembrane region" description="Helical" evidence="8">
    <location>
        <begin position="146"/>
        <end position="172"/>
    </location>
</feature>
<dbReference type="SUPFAM" id="SSF103473">
    <property type="entry name" value="MFS general substrate transporter"/>
    <property type="match status" value="1"/>
</dbReference>
<dbReference type="EMBL" id="CP022356">
    <property type="protein sequence ID" value="ASK79336.1"/>
    <property type="molecule type" value="Genomic_DNA"/>
</dbReference>
<dbReference type="InterPro" id="IPR036259">
    <property type="entry name" value="MFS_trans_sf"/>
</dbReference>
<keyword evidence="2" id="KW-0813">Transport</keyword>
<feature type="domain" description="Major facilitator superfamily (MFS) profile" evidence="9">
    <location>
        <begin position="48"/>
        <end position="236"/>
    </location>
</feature>
<gene>
    <name evidence="10" type="ORF">CF386_09735</name>
</gene>
<dbReference type="Pfam" id="PF07690">
    <property type="entry name" value="MFS_1"/>
    <property type="match status" value="1"/>
</dbReference>
<dbReference type="PANTHER" id="PTHR43528:SF1">
    <property type="entry name" value="ALPHA-KETOGLUTARATE PERMEASE"/>
    <property type="match status" value="1"/>
</dbReference>
<dbReference type="InterPro" id="IPR051084">
    <property type="entry name" value="H+-coupled_symporters"/>
</dbReference>
<sequence>MKLENSVFPRCRILIFKFSIEKKFDRNFGFSNIKDFYKIPIISVFKSHKRKVISGILVTSLGATIVSLLFISMVSYLKNFGNYNTGEITYLTTISMIAYLSCMALMGALSDFIGRVKFLTIGVVFLAIFIVPFYELINLHGNLLSMTVSFFVLGVISGVITGTFPSVIAGIFPTNIRYTGVAISFNVGFAFFGGLSPLFASMFNPIYLVWLSCLLCFIGLKLISNESRIITFGKVI</sequence>
<organism evidence="10 11">
    <name type="scientific">Paraphotobacterium marinum</name>
    <dbReference type="NCBI Taxonomy" id="1755811"/>
    <lineage>
        <taxon>Bacteria</taxon>
        <taxon>Pseudomonadati</taxon>
        <taxon>Pseudomonadota</taxon>
        <taxon>Gammaproteobacteria</taxon>
        <taxon>Vibrionales</taxon>
        <taxon>Vibrionaceae</taxon>
        <taxon>Paraphotobacterium</taxon>
    </lineage>
</organism>
<evidence type="ECO:0000313" key="11">
    <source>
        <dbReference type="Proteomes" id="UP000242175"/>
    </source>
</evidence>
<evidence type="ECO:0000256" key="2">
    <source>
        <dbReference type="ARBA" id="ARBA00022448"/>
    </source>
</evidence>
<keyword evidence="5" id="KW-0769">Symport</keyword>
<proteinExistence type="predicted"/>
<comment type="subcellular location">
    <subcellularLocation>
        <location evidence="1">Cell membrane</location>
        <topology evidence="1">Multi-pass membrane protein</topology>
    </subcellularLocation>
</comment>
<dbReference type="GO" id="GO:0015293">
    <property type="term" value="F:symporter activity"/>
    <property type="evidence" value="ECO:0007669"/>
    <property type="project" value="UniProtKB-KW"/>
</dbReference>
<dbReference type="InterPro" id="IPR011701">
    <property type="entry name" value="MFS"/>
</dbReference>
<dbReference type="GO" id="GO:0005886">
    <property type="term" value="C:plasma membrane"/>
    <property type="evidence" value="ECO:0007669"/>
    <property type="project" value="UniProtKB-SubCell"/>
</dbReference>
<evidence type="ECO:0000256" key="6">
    <source>
        <dbReference type="ARBA" id="ARBA00022989"/>
    </source>
</evidence>
<keyword evidence="11" id="KW-1185">Reference proteome</keyword>
<evidence type="ECO:0000256" key="5">
    <source>
        <dbReference type="ARBA" id="ARBA00022847"/>
    </source>
</evidence>
<dbReference type="Proteomes" id="UP000242175">
    <property type="component" value="Chromosome small"/>
</dbReference>
<feature type="transmembrane region" description="Helical" evidence="8">
    <location>
        <begin position="88"/>
        <end position="109"/>
    </location>
</feature>
<keyword evidence="6 8" id="KW-1133">Transmembrane helix</keyword>
<dbReference type="PANTHER" id="PTHR43528">
    <property type="entry name" value="ALPHA-KETOGLUTARATE PERMEASE"/>
    <property type="match status" value="1"/>
</dbReference>
<evidence type="ECO:0000256" key="1">
    <source>
        <dbReference type="ARBA" id="ARBA00004651"/>
    </source>
</evidence>
<evidence type="ECO:0000313" key="10">
    <source>
        <dbReference type="EMBL" id="ASK79336.1"/>
    </source>
</evidence>
<reference evidence="10 11" key="1">
    <citation type="journal article" date="2016" name="Int. J. Syst. Evol. Microbiol.">
        <title>Paraphotobacterium marinum gen. nov., sp. nov., a member of the family Vibrionaceae, isolated from surface seawater.</title>
        <authorList>
            <person name="Huang Z."/>
            <person name="Dong C."/>
            <person name="Shao Z."/>
        </authorList>
    </citation>
    <scope>NUCLEOTIDE SEQUENCE [LARGE SCALE GENOMIC DNA]</scope>
    <source>
        <strain evidence="10 11">NSCS20N07D</strain>
    </source>
</reference>
<feature type="transmembrane region" description="Helical" evidence="8">
    <location>
        <begin position="116"/>
        <end position="134"/>
    </location>
</feature>
<dbReference type="AlphaFoldDB" id="A0A220VGG9"/>
<protein>
    <recommendedName>
        <fullName evidence="9">Major facilitator superfamily (MFS) profile domain-containing protein</fullName>
    </recommendedName>
</protein>